<feature type="region of interest" description="Disordered" evidence="2">
    <location>
        <begin position="557"/>
        <end position="578"/>
    </location>
</feature>
<dbReference type="OrthoDB" id="6077919at2759"/>
<accession>A0A2K0TE82</accession>
<dbReference type="Gene3D" id="3.30.160.60">
    <property type="entry name" value="Classic Zinc Finger"/>
    <property type="match status" value="2"/>
</dbReference>
<feature type="domain" description="C2H2-type" evidence="3">
    <location>
        <begin position="146"/>
        <end position="173"/>
    </location>
</feature>
<dbReference type="AlphaFoldDB" id="A0A2K0TE82"/>
<evidence type="ECO:0000313" key="5">
    <source>
        <dbReference type="Proteomes" id="UP000236546"/>
    </source>
</evidence>
<reference evidence="4 5" key="1">
    <citation type="submission" date="2017-02" db="EMBL/GenBank/DDBJ databases">
        <title>Genomes of Trichoderma spp. with biocontrol activity.</title>
        <authorList>
            <person name="Gardiner D."/>
            <person name="Kazan K."/>
            <person name="Vos C."/>
            <person name="Harvey P."/>
        </authorList>
    </citation>
    <scope>NUCLEOTIDE SEQUENCE [LARGE SCALE GENOMIC DNA]</scope>
    <source>
        <strain evidence="4 5">A5MH</strain>
    </source>
</reference>
<comment type="caution">
    <text evidence="4">The sequence shown here is derived from an EMBL/GenBank/DDBJ whole genome shotgun (WGS) entry which is preliminary data.</text>
</comment>
<dbReference type="Pfam" id="PF00096">
    <property type="entry name" value="zf-C2H2"/>
    <property type="match status" value="1"/>
</dbReference>
<dbReference type="EMBL" id="MTYH01000036">
    <property type="protein sequence ID" value="PNP43832.1"/>
    <property type="molecule type" value="Genomic_DNA"/>
</dbReference>
<feature type="domain" description="C2H2-type" evidence="3">
    <location>
        <begin position="608"/>
        <end position="638"/>
    </location>
</feature>
<evidence type="ECO:0000259" key="3">
    <source>
        <dbReference type="PROSITE" id="PS50157"/>
    </source>
</evidence>
<evidence type="ECO:0000313" key="4">
    <source>
        <dbReference type="EMBL" id="PNP43832.1"/>
    </source>
</evidence>
<keyword evidence="1" id="KW-0863">Zinc-finger</keyword>
<keyword evidence="1" id="KW-0479">Metal-binding</keyword>
<dbReference type="Proteomes" id="UP000236546">
    <property type="component" value="Unassembled WGS sequence"/>
</dbReference>
<feature type="compositionally biased region" description="Polar residues" evidence="2">
    <location>
        <begin position="355"/>
        <end position="374"/>
    </location>
</feature>
<feature type="compositionally biased region" description="Polar residues" evidence="2">
    <location>
        <begin position="561"/>
        <end position="578"/>
    </location>
</feature>
<protein>
    <recommendedName>
        <fullName evidence="3">C2H2-type domain-containing protein</fullName>
    </recommendedName>
</protein>
<organism evidence="4 5">
    <name type="scientific">Trichoderma gamsii</name>
    <dbReference type="NCBI Taxonomy" id="398673"/>
    <lineage>
        <taxon>Eukaryota</taxon>
        <taxon>Fungi</taxon>
        <taxon>Dikarya</taxon>
        <taxon>Ascomycota</taxon>
        <taxon>Pezizomycotina</taxon>
        <taxon>Sordariomycetes</taxon>
        <taxon>Hypocreomycetidae</taxon>
        <taxon>Hypocreales</taxon>
        <taxon>Hypocreaceae</taxon>
        <taxon>Trichoderma</taxon>
    </lineage>
</organism>
<dbReference type="SUPFAM" id="SSF57667">
    <property type="entry name" value="beta-beta-alpha zinc fingers"/>
    <property type="match status" value="1"/>
</dbReference>
<gene>
    <name evidence="4" type="ORF">TGAMA5MH_04114</name>
</gene>
<dbReference type="PANTHER" id="PTHR35391:SF3">
    <property type="entry name" value="FINGER DOMAIN PROTEIN, PUTATIVE (AFU_ORTHOLOGUE AFUA_8G04300)-RELATED"/>
    <property type="match status" value="1"/>
</dbReference>
<proteinExistence type="predicted"/>
<dbReference type="PROSITE" id="PS00028">
    <property type="entry name" value="ZINC_FINGER_C2H2_1"/>
    <property type="match status" value="4"/>
</dbReference>
<dbReference type="PANTHER" id="PTHR35391">
    <property type="entry name" value="C2H2-TYPE DOMAIN-CONTAINING PROTEIN-RELATED"/>
    <property type="match status" value="1"/>
</dbReference>
<feature type="compositionally biased region" description="Low complexity" evidence="2">
    <location>
        <begin position="480"/>
        <end position="494"/>
    </location>
</feature>
<dbReference type="PROSITE" id="PS50157">
    <property type="entry name" value="ZINC_FINGER_C2H2_2"/>
    <property type="match status" value="3"/>
</dbReference>
<feature type="region of interest" description="Disordered" evidence="2">
    <location>
        <begin position="479"/>
        <end position="509"/>
    </location>
</feature>
<name>A0A2K0TE82_9HYPO</name>
<dbReference type="InterPro" id="IPR013087">
    <property type="entry name" value="Znf_C2H2_type"/>
</dbReference>
<evidence type="ECO:0000256" key="2">
    <source>
        <dbReference type="SAM" id="MobiDB-lite"/>
    </source>
</evidence>
<sequence>MSSSRGENPFVSYSDSILYAFYNGSDDPWVAPGAIQPAQSLAPSRSSTNGFYTGLPGFQNFRSPPVPSDCDTALDSGYGGSRTIYSAIESVTSVNENDGYTEGAFRDPQATDHPLDIGNLNISPTATSIYKTPLVPSRPTANAKLLHCNVCGANVKTKSELKKHNHRHNRPYKCDYNNCPKAIRGFSTTNDLSRHKRTVHREHDSTVPTFICRHEPCTLKKEKLWPRADNFRSHLTRAHSITLKADDDLRDYRYYPIPTRPHEVRDGKLSIANIRSESRSALPPGATPYISRHSDCFQGKEIGWPTTDSLPDFSARIHGIDADDFEHHRDQPDEAELHALRGVGSLVADVDPESRPTQVQDSPDLRSSQLPTGAVSQLQKESPKQNHLLLARSGCDSHLAPSNTLDGLKLPSALGSQSLVSVSDVVAGTPAHEDSLDESMAALPDDEPAQESFDHDEGIPVEGEDEVLGRHDSLAIETMSLDSSSQSKDSATQSGIPELQETDNGLDNDFKASTKEATLSPDTAERLKSILSDKDGLHDVLSILKKIPKDLLEKALKQEEQQPQQNESAAPNDQTGSSKIPLRCKKCFKPFSRACELRKHMKRHEKPYGCTYKTCHKMFGSKNDWKRHESSQHFQMESWNCDYPRCDKVLPRRELFKTHLQHDHQEKDSQIIENKLESCRLGRHCDPRFWCGFCDQFIEIKEKVVNSWTKRCDHIDNHLFGKDGLAKKTMADWCYLEDKLAEGDSESGKKPKAVGPLSRSAKKRKATDDLDVRSTKRSNVLWICCACNHSENYHVSSQCMNCCHKLCRHCKIEQLPDFEHEADLMSQEEEEER</sequence>
<evidence type="ECO:0000256" key="1">
    <source>
        <dbReference type="PROSITE-ProRule" id="PRU00042"/>
    </source>
</evidence>
<feature type="region of interest" description="Disordered" evidence="2">
    <location>
        <begin position="743"/>
        <end position="770"/>
    </location>
</feature>
<keyword evidence="1" id="KW-0862">Zinc</keyword>
<dbReference type="GO" id="GO:0008270">
    <property type="term" value="F:zinc ion binding"/>
    <property type="evidence" value="ECO:0007669"/>
    <property type="project" value="UniProtKB-KW"/>
</dbReference>
<dbReference type="SMART" id="SM00355">
    <property type="entry name" value="ZnF_C2H2"/>
    <property type="match status" value="5"/>
</dbReference>
<dbReference type="InterPro" id="IPR036236">
    <property type="entry name" value="Znf_C2H2_sf"/>
</dbReference>
<feature type="domain" description="C2H2-type" evidence="3">
    <location>
        <begin position="582"/>
        <end position="609"/>
    </location>
</feature>
<feature type="region of interest" description="Disordered" evidence="2">
    <location>
        <begin position="349"/>
        <end position="374"/>
    </location>
</feature>